<dbReference type="CDD" id="cd00727">
    <property type="entry name" value="malate_synt_A"/>
    <property type="match status" value="1"/>
</dbReference>
<dbReference type="Pfam" id="PF20659">
    <property type="entry name" value="MS_C"/>
    <property type="match status" value="1"/>
</dbReference>
<evidence type="ECO:0000259" key="11">
    <source>
        <dbReference type="Pfam" id="PF20659"/>
    </source>
</evidence>
<evidence type="ECO:0000259" key="9">
    <source>
        <dbReference type="Pfam" id="PF01274"/>
    </source>
</evidence>
<gene>
    <name evidence="12" type="ORF">CA834_09465</name>
</gene>
<comment type="catalytic activity">
    <reaction evidence="6 8">
        <text>glyoxylate + acetyl-CoA + H2O = (S)-malate + CoA + H(+)</text>
        <dbReference type="Rhea" id="RHEA:18181"/>
        <dbReference type="ChEBI" id="CHEBI:15377"/>
        <dbReference type="ChEBI" id="CHEBI:15378"/>
        <dbReference type="ChEBI" id="CHEBI:15589"/>
        <dbReference type="ChEBI" id="CHEBI:36655"/>
        <dbReference type="ChEBI" id="CHEBI:57287"/>
        <dbReference type="ChEBI" id="CHEBI:57288"/>
        <dbReference type="EC" id="2.3.3.9"/>
    </reaction>
</comment>
<dbReference type="PROSITE" id="PS00510">
    <property type="entry name" value="MALATE_SYNTHASE"/>
    <property type="match status" value="1"/>
</dbReference>
<dbReference type="InterPro" id="IPR001465">
    <property type="entry name" value="Malate_synthase_TIM"/>
</dbReference>
<dbReference type="InterPro" id="IPR048355">
    <property type="entry name" value="MS_C"/>
</dbReference>
<dbReference type="InterPro" id="IPR044856">
    <property type="entry name" value="Malate_synth_C_sf"/>
</dbReference>
<protein>
    <recommendedName>
        <fullName evidence="2 8">Malate synthase</fullName>
        <ecNumber evidence="2 8">2.3.3.9</ecNumber>
    </recommendedName>
</protein>
<evidence type="ECO:0000313" key="13">
    <source>
        <dbReference type="Proteomes" id="UP000216840"/>
    </source>
</evidence>
<dbReference type="InterPro" id="IPR011076">
    <property type="entry name" value="Malate_synth_sf"/>
</dbReference>
<dbReference type="AlphaFoldDB" id="A0A265UTP6"/>
<keyword evidence="5 8" id="KW-0808">Transferase</keyword>
<evidence type="ECO:0000256" key="3">
    <source>
        <dbReference type="ARBA" id="ARBA00022435"/>
    </source>
</evidence>
<evidence type="ECO:0000256" key="6">
    <source>
        <dbReference type="ARBA" id="ARBA00047918"/>
    </source>
</evidence>
<proteinExistence type="inferred from homology"/>
<dbReference type="Gene3D" id="1.20.1220.12">
    <property type="entry name" value="Malate synthase, domain III"/>
    <property type="match status" value="1"/>
</dbReference>
<feature type="domain" description="Malate synthase TIM barrel" evidence="9">
    <location>
        <begin position="163"/>
        <end position="407"/>
    </location>
</feature>
<evidence type="ECO:0000256" key="8">
    <source>
        <dbReference type="RuleBase" id="RU000555"/>
    </source>
</evidence>
<comment type="pathway">
    <text evidence="8">Carbohydrate metabolism; glyoxylate cycle; (S)-malate from isocitrate: step 2/2.</text>
</comment>
<sequence>MDYIIATPDQLTFTDEVENFYPNILTEDALEFIKQLHKKFDEQRLILLEKRKTNQTFFDQGNFPSFLEETKAIREGEWQVEAIPEDLLDRRVEITGPVDRKMVINALNSGAKTFMADFEDSNAPSWTNTLEGQQNLLDANNKTIELIDKKRGKHYKLNKETAVLLVRPRGLHLNERHVLIDGQEVSGSLFDFGLYVFHNTKVLVERGTAPYFYLPKLEHYLEARWWNTVFEFAQAYLGVPQGTFKATLLIETITASFQLNEFIYELKDHIVGLNCGRWDYIFSYIKKFRNHKDFVVPNRDQVTMTTPFMAAYSNLVIKVCHKRGIHAMGGMAAQIPIKNNPKANAEALEKVRLDKEREAKNGHDGTWVAHPALVEVAMKEFDKYMPTPNQIFKKREDVEVTEPDLVELPVGTITEAGIRKNINVGILYMEAWLRGYGAVALYHLMEDAATAEISRTQVWQWLKNEVFLEDGRQFNRVLFDSLFSDEVEKIITEVGEDKIEATKFPQSIELFKRLVTQDEFEEFLTISAYRQL</sequence>
<feature type="active site" description="Proton donor" evidence="7">
    <location>
        <position position="447"/>
    </location>
</feature>
<dbReference type="GO" id="GO:0006099">
    <property type="term" value="P:tricarboxylic acid cycle"/>
    <property type="evidence" value="ECO:0007669"/>
    <property type="project" value="UniProtKB-KW"/>
</dbReference>
<dbReference type="InterPro" id="IPR046363">
    <property type="entry name" value="MS_N_TIM-barrel_dom"/>
</dbReference>
<dbReference type="NCBIfam" id="TIGR01344">
    <property type="entry name" value="malate_syn_A"/>
    <property type="match status" value="1"/>
</dbReference>
<accession>A0A265UTP6</accession>
<dbReference type="Pfam" id="PF20656">
    <property type="entry name" value="MS_N"/>
    <property type="match status" value="1"/>
</dbReference>
<keyword evidence="13" id="KW-1185">Reference proteome</keyword>
<keyword evidence="4 8" id="KW-0816">Tricarboxylic acid cycle</keyword>
<evidence type="ECO:0000313" key="12">
    <source>
        <dbReference type="EMBL" id="OZV68681.1"/>
    </source>
</evidence>
<reference evidence="12 13" key="1">
    <citation type="submission" date="2017-05" db="EMBL/GenBank/DDBJ databases">
        <title>The draft genome sequence of Idiomarina salinarum WNB302.</title>
        <authorList>
            <person name="Sun Y."/>
            <person name="Chen B."/>
            <person name="Du Z."/>
        </authorList>
    </citation>
    <scope>NUCLEOTIDE SEQUENCE [LARGE SCALE GENOMIC DNA]</scope>
    <source>
        <strain evidence="12 13">WNB302</strain>
    </source>
</reference>
<keyword evidence="3 8" id="KW-0329">Glyoxylate bypass</keyword>
<dbReference type="FunFam" id="1.20.1220.12:FF:000001">
    <property type="entry name" value="Malate synthase"/>
    <property type="match status" value="1"/>
</dbReference>
<evidence type="ECO:0000259" key="10">
    <source>
        <dbReference type="Pfam" id="PF20656"/>
    </source>
</evidence>
<evidence type="ECO:0000256" key="7">
    <source>
        <dbReference type="PIRSR" id="PIRSR001363-1"/>
    </source>
</evidence>
<dbReference type="GO" id="GO:0004474">
    <property type="term" value="F:malate synthase activity"/>
    <property type="evidence" value="ECO:0007669"/>
    <property type="project" value="UniProtKB-EC"/>
</dbReference>
<comment type="similarity">
    <text evidence="1 8">Belongs to the malate synthase family.</text>
</comment>
<dbReference type="RefSeq" id="WP_094968447.1">
    <property type="nucleotide sequence ID" value="NZ_NGJN01000004.1"/>
</dbReference>
<evidence type="ECO:0000256" key="5">
    <source>
        <dbReference type="ARBA" id="ARBA00022679"/>
    </source>
</evidence>
<feature type="domain" description="Malate synthase C-terminal" evidence="11">
    <location>
        <begin position="413"/>
        <end position="532"/>
    </location>
</feature>
<dbReference type="InterPro" id="IPR006252">
    <property type="entry name" value="Malate_synthA"/>
</dbReference>
<evidence type="ECO:0000256" key="4">
    <source>
        <dbReference type="ARBA" id="ARBA00022532"/>
    </source>
</evidence>
<comment type="caution">
    <text evidence="12">The sequence shown here is derived from an EMBL/GenBank/DDBJ whole genome shotgun (WGS) entry which is preliminary data.</text>
</comment>
<dbReference type="InterPro" id="IPR048356">
    <property type="entry name" value="MS_N"/>
</dbReference>
<dbReference type="OrthoDB" id="9768429at2"/>
<dbReference type="UniPathway" id="UPA00703">
    <property type="reaction ID" value="UER00720"/>
</dbReference>
<name>A0A265UTP6_9FLAO</name>
<dbReference type="PIRSF" id="PIRSF001363">
    <property type="entry name" value="Malate_synth"/>
    <property type="match status" value="1"/>
</dbReference>
<dbReference type="Proteomes" id="UP000216840">
    <property type="component" value="Unassembled WGS sequence"/>
</dbReference>
<dbReference type="InterPro" id="IPR019830">
    <property type="entry name" value="Malate_synthase_CS"/>
</dbReference>
<dbReference type="Pfam" id="PF01274">
    <property type="entry name" value="MS_TIM-barrel"/>
    <property type="match status" value="1"/>
</dbReference>
<dbReference type="GO" id="GO:0005737">
    <property type="term" value="C:cytoplasm"/>
    <property type="evidence" value="ECO:0007669"/>
    <property type="project" value="TreeGrafter"/>
</dbReference>
<dbReference type="EMBL" id="NGJN01000004">
    <property type="protein sequence ID" value="OZV68681.1"/>
    <property type="molecule type" value="Genomic_DNA"/>
</dbReference>
<dbReference type="EC" id="2.3.3.9" evidence="2 8"/>
<evidence type="ECO:0000256" key="2">
    <source>
        <dbReference type="ARBA" id="ARBA00012636"/>
    </source>
</evidence>
<dbReference type="SUPFAM" id="SSF51645">
    <property type="entry name" value="Malate synthase G"/>
    <property type="match status" value="1"/>
</dbReference>
<feature type="domain" description="Malate synthase N-terminal" evidence="10">
    <location>
        <begin position="10"/>
        <end position="71"/>
    </location>
</feature>
<dbReference type="GO" id="GO:0006097">
    <property type="term" value="P:glyoxylate cycle"/>
    <property type="evidence" value="ECO:0007669"/>
    <property type="project" value="UniProtKB-UniPathway"/>
</dbReference>
<evidence type="ECO:0000256" key="1">
    <source>
        <dbReference type="ARBA" id="ARBA00006394"/>
    </source>
</evidence>
<dbReference type="PANTHER" id="PTHR42902">
    <property type="entry name" value="MALATE SYNTHASE"/>
    <property type="match status" value="1"/>
</dbReference>
<dbReference type="PANTHER" id="PTHR42902:SF1">
    <property type="entry name" value="MALATE SYNTHASE 1-RELATED"/>
    <property type="match status" value="1"/>
</dbReference>
<organism evidence="12 13">
    <name type="scientific">Winogradskyella aurantia</name>
    <dbReference type="NCBI Taxonomy" id="1915063"/>
    <lineage>
        <taxon>Bacteria</taxon>
        <taxon>Pseudomonadati</taxon>
        <taxon>Bacteroidota</taxon>
        <taxon>Flavobacteriia</taxon>
        <taxon>Flavobacteriales</taxon>
        <taxon>Flavobacteriaceae</taxon>
        <taxon>Winogradskyella</taxon>
    </lineage>
</organism>
<dbReference type="Gene3D" id="3.20.20.360">
    <property type="entry name" value="Malate synthase, domain 3"/>
    <property type="match status" value="1"/>
</dbReference>
<dbReference type="FunFam" id="3.20.20.360:FF:000001">
    <property type="entry name" value="Malate synthase"/>
    <property type="match status" value="1"/>
</dbReference>
<feature type="active site" description="Proton acceptor" evidence="7">
    <location>
        <position position="167"/>
    </location>
</feature>